<feature type="repeat" description="PPR" evidence="2">
    <location>
        <begin position="426"/>
        <end position="460"/>
    </location>
</feature>
<sequence length="803" mass="90581">MTKDAGEKPSALPNLADKTDDVDLPFKPQKFVNRRHDGHLLESLFGKRIDAPTNGTTLLEPYKNVEALQNMLKDGTHAVECWNFFVEHFSPETENNHRRTLPTYLQSTAKQLWNKVTLAKPLTPFSKALPSYAEITRTYKDLGILRVSDWADMMLTLMESILKARTGDTLNQKNDGLLSEDLLASWGIVMDLPPIEDDWSDRLEDVKKDIIALQQRRGPSLSFQLIMPAIWGRFTSWRRQEISKMPIVAIGTFVLLTNTRHILELRPQQWTPFGSLLKTILNVIDNDKYEVTRTLSKSTPDLLAKYITQEWPGIDMRLPFKSKAPDPAVSGTLRSFPGLDVSKRIKIALANKDFLRLHELWEEASQLPVLKESSQQPNSTSRNSSSWETLTANVCDLFILSFMTVRRPNKAVDVWNYMIDAGIDPTVATWNAMLGGCRASNDATTMEEVWEKMENSGTKPDVACWTTRVVGLVDGNRADLALQALDEMRRRWILAITKKHGNLSKHELQKAESLPATPKPAIEVVNAAISGLLRKKDTKTAFQILRWAGELGVKPDLYTYNTLLGHFIRDGRTKEARQLLQQMHDAGHKADAVTFTTIMDDLLSSSNTQTPDQLKENIVTVLSQMEQAGIRANLHIYGKIVYHVVQSQNAGTPELVNFILERMAKDGLQPSKHIYTTLVQHCFEQQPPNIGAARSLIERAQLQPGNTDNIFWDRVIEGYAKAGETSTAMRVLGKIHSRAGAPGWFTLRTLLSALVEGQEWDLARTLVRNTKADQGGPLPEEERGKEGQHQFWRLVEELQLLDS</sequence>
<dbReference type="PROSITE" id="PS51375">
    <property type="entry name" value="PPR"/>
    <property type="match status" value="2"/>
</dbReference>
<dbReference type="InterPro" id="IPR050872">
    <property type="entry name" value="PPR_P_subfamily"/>
</dbReference>
<dbReference type="Gene3D" id="1.25.40.10">
    <property type="entry name" value="Tetratricopeptide repeat domain"/>
    <property type="match status" value="3"/>
</dbReference>
<dbReference type="InterPro" id="IPR002885">
    <property type="entry name" value="PPR_rpt"/>
</dbReference>
<reference evidence="4" key="1">
    <citation type="journal article" date="2021" name="IMA Fungus">
        <title>Genomic characterization of three marine fungi, including Emericellopsis atlantica sp. nov. with signatures of a generalist lifestyle and marine biomass degradation.</title>
        <authorList>
            <person name="Hagestad O.C."/>
            <person name="Hou L."/>
            <person name="Andersen J.H."/>
            <person name="Hansen E.H."/>
            <person name="Altermark B."/>
            <person name="Li C."/>
            <person name="Kuhnert E."/>
            <person name="Cox R.J."/>
            <person name="Crous P.W."/>
            <person name="Spatafora J.W."/>
            <person name="Lail K."/>
            <person name="Amirebrahimi M."/>
            <person name="Lipzen A."/>
            <person name="Pangilinan J."/>
            <person name="Andreopoulos W."/>
            <person name="Hayes R.D."/>
            <person name="Ng V."/>
            <person name="Grigoriev I.V."/>
            <person name="Jackson S.A."/>
            <person name="Sutton T.D.S."/>
            <person name="Dobson A.D.W."/>
            <person name="Rama T."/>
        </authorList>
    </citation>
    <scope>NUCLEOTIDE SEQUENCE</scope>
    <source>
        <strain evidence="4">TRa018bII</strain>
    </source>
</reference>
<dbReference type="Pfam" id="PF01535">
    <property type="entry name" value="PPR"/>
    <property type="match status" value="1"/>
</dbReference>
<dbReference type="InterPro" id="IPR011990">
    <property type="entry name" value="TPR-like_helical_dom_sf"/>
</dbReference>
<dbReference type="EMBL" id="MU251360">
    <property type="protein sequence ID" value="KAG9239242.1"/>
    <property type="molecule type" value="Genomic_DNA"/>
</dbReference>
<evidence type="ECO:0000256" key="1">
    <source>
        <dbReference type="ARBA" id="ARBA00007626"/>
    </source>
</evidence>
<evidence type="ECO:0000313" key="5">
    <source>
        <dbReference type="Proteomes" id="UP000824998"/>
    </source>
</evidence>
<evidence type="ECO:0008006" key="6">
    <source>
        <dbReference type="Google" id="ProtNLM"/>
    </source>
</evidence>
<feature type="repeat" description="PPR" evidence="2">
    <location>
        <begin position="556"/>
        <end position="590"/>
    </location>
</feature>
<name>A0A9P7YT37_9HELO</name>
<dbReference type="Pfam" id="PF13812">
    <property type="entry name" value="PPR_3"/>
    <property type="match status" value="1"/>
</dbReference>
<organism evidence="4 5">
    <name type="scientific">Amylocarpus encephaloides</name>
    <dbReference type="NCBI Taxonomy" id="45428"/>
    <lineage>
        <taxon>Eukaryota</taxon>
        <taxon>Fungi</taxon>
        <taxon>Dikarya</taxon>
        <taxon>Ascomycota</taxon>
        <taxon>Pezizomycotina</taxon>
        <taxon>Leotiomycetes</taxon>
        <taxon>Helotiales</taxon>
        <taxon>Helotiales incertae sedis</taxon>
        <taxon>Amylocarpus</taxon>
    </lineage>
</organism>
<evidence type="ECO:0000313" key="4">
    <source>
        <dbReference type="EMBL" id="KAG9239242.1"/>
    </source>
</evidence>
<accession>A0A9P7YT37</accession>
<feature type="region of interest" description="Disordered" evidence="3">
    <location>
        <begin position="1"/>
        <end position="21"/>
    </location>
</feature>
<dbReference type="NCBIfam" id="TIGR00756">
    <property type="entry name" value="PPR"/>
    <property type="match status" value="2"/>
</dbReference>
<proteinExistence type="inferred from homology"/>
<dbReference type="Pfam" id="PF13041">
    <property type="entry name" value="PPR_2"/>
    <property type="match status" value="1"/>
</dbReference>
<dbReference type="Proteomes" id="UP000824998">
    <property type="component" value="Unassembled WGS sequence"/>
</dbReference>
<evidence type="ECO:0000256" key="3">
    <source>
        <dbReference type="SAM" id="MobiDB-lite"/>
    </source>
</evidence>
<protein>
    <recommendedName>
        <fullName evidence="6">Pentacotripeptide-repeat region of PRORP domain-containing protein</fullName>
    </recommendedName>
</protein>
<evidence type="ECO:0000256" key="2">
    <source>
        <dbReference type="PROSITE-ProRule" id="PRU00708"/>
    </source>
</evidence>
<dbReference type="OrthoDB" id="185373at2759"/>
<comment type="similarity">
    <text evidence="1">Belongs to the PPR family. P subfamily.</text>
</comment>
<dbReference type="PANTHER" id="PTHR46128">
    <property type="entry name" value="MITOCHONDRIAL GROUP I INTRON SPLICING FACTOR CCM1"/>
    <property type="match status" value="1"/>
</dbReference>
<dbReference type="PANTHER" id="PTHR46128:SF211">
    <property type="entry name" value="PENTACOTRIPEPTIDE-REPEAT REGION OF PRORP DOMAIN-CONTAINING PROTEIN"/>
    <property type="match status" value="1"/>
</dbReference>
<dbReference type="AlphaFoldDB" id="A0A9P7YT37"/>
<keyword evidence="5" id="KW-1185">Reference proteome</keyword>
<gene>
    <name evidence="4" type="ORF">BJ875DRAFT_436670</name>
</gene>
<comment type="caution">
    <text evidence="4">The sequence shown here is derived from an EMBL/GenBank/DDBJ whole genome shotgun (WGS) entry which is preliminary data.</text>
</comment>